<dbReference type="OrthoDB" id="651249at2759"/>
<gene>
    <name evidence="2" type="ORF">E2562_015350</name>
</gene>
<evidence type="ECO:0000256" key="1">
    <source>
        <dbReference type="SAM" id="MobiDB-lite"/>
    </source>
</evidence>
<dbReference type="EMBL" id="SPHZ02000003">
    <property type="protein sequence ID" value="KAF0925049.1"/>
    <property type="molecule type" value="Genomic_DNA"/>
</dbReference>
<dbReference type="Proteomes" id="UP000479710">
    <property type="component" value="Unassembled WGS sequence"/>
</dbReference>
<evidence type="ECO:0000313" key="3">
    <source>
        <dbReference type="Proteomes" id="UP000479710"/>
    </source>
</evidence>
<dbReference type="PANTHER" id="PTHR36478">
    <property type="entry name" value="OS04G0614237 PROTEIN-RELATED"/>
    <property type="match status" value="1"/>
</dbReference>
<evidence type="ECO:0000313" key="2">
    <source>
        <dbReference type="EMBL" id="KAF0925049.1"/>
    </source>
</evidence>
<feature type="region of interest" description="Disordered" evidence="1">
    <location>
        <begin position="280"/>
        <end position="318"/>
    </location>
</feature>
<sequence length="318" mass="35690">MVKSVAATASEGDGGHGDGLAEYGCVTYLALQGYPNAYTSLFGEMDEFFNVGHLQQLVMEAKWDDAIRYLLRFLPHHPDPMSVRAKVLYLFVQMHGVFAKIVAGKRDADTQRLAKMCGYYRRLQYLSHGELKLRSIIHSILHCDTLRTSLDWGKVRKDAADIVSWLANITPELQRHILSNKRTLMMPHNVLPIGSSFRQRRCPVKKLRGRQPSKFALADAFEYIKMTRLLFPSNSEGPSVGHSTTATELLANELDESLASGRHWEYYPEILGYPLEWPSEKSDKGDTRDPVSLALFGTSTPPKNFSTSSLTNAGHSTN</sequence>
<proteinExistence type="predicted"/>
<reference evidence="2 3" key="1">
    <citation type="submission" date="2019-11" db="EMBL/GenBank/DDBJ databases">
        <title>Whole genome sequence of Oryza granulata.</title>
        <authorList>
            <person name="Li W."/>
        </authorList>
    </citation>
    <scope>NUCLEOTIDE SEQUENCE [LARGE SCALE GENOMIC DNA]</scope>
    <source>
        <strain evidence="3">cv. Menghai</strain>
        <tissue evidence="2">Leaf</tissue>
    </source>
</reference>
<keyword evidence="3" id="KW-1185">Reference proteome</keyword>
<organism evidence="2 3">
    <name type="scientific">Oryza meyeriana var. granulata</name>
    <dbReference type="NCBI Taxonomy" id="110450"/>
    <lineage>
        <taxon>Eukaryota</taxon>
        <taxon>Viridiplantae</taxon>
        <taxon>Streptophyta</taxon>
        <taxon>Embryophyta</taxon>
        <taxon>Tracheophyta</taxon>
        <taxon>Spermatophyta</taxon>
        <taxon>Magnoliopsida</taxon>
        <taxon>Liliopsida</taxon>
        <taxon>Poales</taxon>
        <taxon>Poaceae</taxon>
        <taxon>BOP clade</taxon>
        <taxon>Oryzoideae</taxon>
        <taxon>Oryzeae</taxon>
        <taxon>Oryzinae</taxon>
        <taxon>Oryza</taxon>
        <taxon>Oryza meyeriana</taxon>
    </lineage>
</organism>
<feature type="compositionally biased region" description="Basic and acidic residues" evidence="1">
    <location>
        <begin position="280"/>
        <end position="289"/>
    </location>
</feature>
<name>A0A6G1EJX4_9ORYZ</name>
<accession>A0A6G1EJX4</accession>
<comment type="caution">
    <text evidence="2">The sequence shown here is derived from an EMBL/GenBank/DDBJ whole genome shotgun (WGS) entry which is preliminary data.</text>
</comment>
<dbReference type="AlphaFoldDB" id="A0A6G1EJX4"/>
<feature type="compositionally biased region" description="Polar residues" evidence="1">
    <location>
        <begin position="297"/>
        <end position="318"/>
    </location>
</feature>
<protein>
    <submittedName>
        <fullName evidence="2">Uncharacterized protein</fullName>
    </submittedName>
</protein>
<dbReference type="PANTHER" id="PTHR36478:SF10">
    <property type="entry name" value="ELYS-LIKE DOMAIN-CONTAINING PROTEIN"/>
    <property type="match status" value="1"/>
</dbReference>